<sequence length="212" mass="24180">MTSYFVIFVNTPNIPSGKDLNRAFLLVQDFRFNDYPPENGGWKLVTLKDFSRDKTTAPTFPPLEEVIQNEFAGMSLKQINEYMLANEDKLVAGDCSPHLWLVIDEKGFETSTCIVCEHVDSSEEEQRVEDTSAASGWRGCRLPFEEAHGMIVNLDIANMDFEEYVDEEAGLQDDGTYNWQSFDSEDEHSEEPPEWQLARDAAFEELRQGGFV</sequence>
<dbReference type="Pfam" id="PF21962">
    <property type="entry name" value="DUF6924"/>
    <property type="match status" value="1"/>
</dbReference>
<proteinExistence type="predicted"/>
<feature type="domain" description="DUF6924" evidence="1">
    <location>
        <begin position="63"/>
        <end position="177"/>
    </location>
</feature>
<evidence type="ECO:0000259" key="1">
    <source>
        <dbReference type="Pfam" id="PF21962"/>
    </source>
</evidence>
<dbReference type="EMBL" id="CAVNYO010000411">
    <property type="protein sequence ID" value="CAK5276636.1"/>
    <property type="molecule type" value="Genomic_DNA"/>
</dbReference>
<dbReference type="Proteomes" id="UP001295794">
    <property type="component" value="Unassembled WGS sequence"/>
</dbReference>
<evidence type="ECO:0000313" key="2">
    <source>
        <dbReference type="EMBL" id="CAK5274400.1"/>
    </source>
</evidence>
<evidence type="ECO:0000313" key="3">
    <source>
        <dbReference type="EMBL" id="CAK5276636.1"/>
    </source>
</evidence>
<reference evidence="2" key="1">
    <citation type="submission" date="2023-11" db="EMBL/GenBank/DDBJ databases">
        <authorList>
            <person name="De Vega J J."/>
            <person name="De Vega J J."/>
        </authorList>
    </citation>
    <scope>NUCLEOTIDE SEQUENCE</scope>
</reference>
<gene>
    <name evidence="2" type="ORF">MYCIT1_LOCUS21590</name>
    <name evidence="3" type="ORF">MYCIT1_LOCUS25064</name>
</gene>
<name>A0AAD2HGK6_9AGAR</name>
<accession>A0AAD2HGK6</accession>
<dbReference type="AlphaFoldDB" id="A0AAD2HGK6"/>
<evidence type="ECO:0000313" key="4">
    <source>
        <dbReference type="Proteomes" id="UP001295794"/>
    </source>
</evidence>
<dbReference type="EMBL" id="CAVNYO010000402">
    <property type="protein sequence ID" value="CAK5274400.1"/>
    <property type="molecule type" value="Genomic_DNA"/>
</dbReference>
<comment type="caution">
    <text evidence="2">The sequence shown here is derived from an EMBL/GenBank/DDBJ whole genome shotgun (WGS) entry which is preliminary data.</text>
</comment>
<protein>
    <recommendedName>
        <fullName evidence="1">DUF6924 domain-containing protein</fullName>
    </recommendedName>
</protein>
<keyword evidence="4" id="KW-1185">Reference proteome</keyword>
<dbReference type="InterPro" id="IPR053832">
    <property type="entry name" value="DUF6924"/>
</dbReference>
<organism evidence="2 4">
    <name type="scientific">Mycena citricolor</name>
    <dbReference type="NCBI Taxonomy" id="2018698"/>
    <lineage>
        <taxon>Eukaryota</taxon>
        <taxon>Fungi</taxon>
        <taxon>Dikarya</taxon>
        <taxon>Basidiomycota</taxon>
        <taxon>Agaricomycotina</taxon>
        <taxon>Agaricomycetes</taxon>
        <taxon>Agaricomycetidae</taxon>
        <taxon>Agaricales</taxon>
        <taxon>Marasmiineae</taxon>
        <taxon>Mycenaceae</taxon>
        <taxon>Mycena</taxon>
    </lineage>
</organism>